<keyword evidence="3 8" id="KW-0812">Transmembrane</keyword>
<keyword evidence="4 8" id="KW-1133">Transmembrane helix</keyword>
<feature type="transmembrane region" description="Helical" evidence="8">
    <location>
        <begin position="689"/>
        <end position="707"/>
    </location>
</feature>
<evidence type="ECO:0000256" key="7">
    <source>
        <dbReference type="ARBA" id="ARBA00023214"/>
    </source>
</evidence>
<proteinExistence type="predicted"/>
<dbReference type="PANTHER" id="PTHR45711">
    <property type="entry name" value="CHLORIDE CHANNEL PROTEIN"/>
    <property type="match status" value="1"/>
</dbReference>
<evidence type="ECO:0000256" key="5">
    <source>
        <dbReference type="ARBA" id="ARBA00023065"/>
    </source>
</evidence>
<keyword evidence="7" id="KW-0868">Chloride</keyword>
<dbReference type="Pfam" id="PF00571">
    <property type="entry name" value="CBS"/>
    <property type="match status" value="1"/>
</dbReference>
<sequence>MVGAAATLGGVCRVTISLVVIMYELTGGLYLTPAFMIAVLAAKWVGDLFNHSIYDCVIGLRGYPYLHEPCEVTYTTRACDVMQDNLSCLPVEAGCVGDLLLDVREAPFAGYPVVQSREDMSIMGYVLTQSLRHFLEESGQDTESERVSFVGTPGTLDASSLVDNSLLLVAPDTPASQIHNIFRQMGSKTILVTKLGKLVGLITKKSFLAFLGHSHGTCTATGAGPDDLTNKDPVPQIVIDSSTYVDAYHRQTSQDSQHSHGQVMARLPKQVSFSLLAFPQRAESLQTMRREVAQEMSYHTSMRLKSNCIGPSRKSRRFKLETISWPEEMRKSVLDGRWRWFSELAFLPALIGVVAAILRGVLLWCSDRMLAIYKGSGAGSFLYASLISVLFAELSATLGWQQPCSACGISEVKTILNGFVMEEILTFEMLLCRFLGLVFTTSARLCLDFVGVLVHLSACAAELTGRWCSVRNEADRRQLLSVACAAGIASAFGAPLGGVLWSYEQMSSVADEWFLERAQLFHSRRTLFHEVEKLGSHYTFPAALDQAMFVLLGVLGGLVGACTVCSFRRRLALDTPSWKGRLSVAAVPVVAPAKAEDWGFCQHGEPVASFELAWTLLKAGYLVPSLLIGACFGRGVHVLSSLWDGAVHPGVYAMVGAAAVLVIPIFEFQTQIHQAGVVTDQAGISRNHISLVVIMLLGDGFELTGALQLVVPFMVAIMVANWVGNFFTCSLDEMQIRLRGYPLLDSKSDVVLRSRAQDIMDEELQCLTCDPCRLSVLTSLVQDSEYGGFPVVVSENNWTLLGYASREARIQSKTACIYKCL</sequence>
<feature type="domain" description="CBS" evidence="9">
    <location>
        <begin position="163"/>
        <end position="211"/>
    </location>
</feature>
<evidence type="ECO:0000256" key="2">
    <source>
        <dbReference type="ARBA" id="ARBA00022448"/>
    </source>
</evidence>
<dbReference type="InterPro" id="IPR046342">
    <property type="entry name" value="CBS_dom_sf"/>
</dbReference>
<dbReference type="PANTHER" id="PTHR45711:SF6">
    <property type="entry name" value="CHLORIDE CHANNEL PROTEIN"/>
    <property type="match status" value="1"/>
</dbReference>
<dbReference type="InterPro" id="IPR014743">
    <property type="entry name" value="Cl-channel_core"/>
</dbReference>
<dbReference type="Pfam" id="PF00654">
    <property type="entry name" value="Voltage_CLC"/>
    <property type="match status" value="3"/>
</dbReference>
<name>A0ABP0P5T2_9DINO</name>
<protein>
    <submittedName>
        <fullName evidence="10">H(+)/Cl(-) exchange transporter 3 (Chloride channel protein 3) (ClC-3) (Chloride transporter ClC-3)</fullName>
    </submittedName>
</protein>
<keyword evidence="2" id="KW-0813">Transport</keyword>
<evidence type="ECO:0000256" key="3">
    <source>
        <dbReference type="ARBA" id="ARBA00022692"/>
    </source>
</evidence>
<keyword evidence="5" id="KW-0406">Ion transport</keyword>
<evidence type="ECO:0000259" key="9">
    <source>
        <dbReference type="Pfam" id="PF00571"/>
    </source>
</evidence>
<dbReference type="InterPro" id="IPR000644">
    <property type="entry name" value="CBS_dom"/>
</dbReference>
<feature type="transmembrane region" description="Helical" evidence="8">
    <location>
        <begin position="651"/>
        <end position="668"/>
    </location>
</feature>
<dbReference type="Gene3D" id="3.10.580.20">
    <property type="match status" value="1"/>
</dbReference>
<dbReference type="EMBL" id="CAXAMM010033334">
    <property type="protein sequence ID" value="CAK9071114.1"/>
    <property type="molecule type" value="Genomic_DNA"/>
</dbReference>
<evidence type="ECO:0000256" key="8">
    <source>
        <dbReference type="SAM" id="Phobius"/>
    </source>
</evidence>
<dbReference type="InterPro" id="IPR001807">
    <property type="entry name" value="ClC"/>
</dbReference>
<keyword evidence="11" id="KW-1185">Reference proteome</keyword>
<dbReference type="Proteomes" id="UP001642464">
    <property type="component" value="Unassembled WGS sequence"/>
</dbReference>
<evidence type="ECO:0000313" key="10">
    <source>
        <dbReference type="EMBL" id="CAK9071114.1"/>
    </source>
</evidence>
<comment type="subcellular location">
    <subcellularLocation>
        <location evidence="1">Membrane</location>
        <topology evidence="1">Multi-pass membrane protein</topology>
    </subcellularLocation>
</comment>
<comment type="caution">
    <text evidence="10">The sequence shown here is derived from an EMBL/GenBank/DDBJ whole genome shotgun (WGS) entry which is preliminary data.</text>
</comment>
<accession>A0ABP0P5T2</accession>
<feature type="transmembrane region" description="Helical" evidence="8">
    <location>
        <begin position="340"/>
        <end position="364"/>
    </location>
</feature>
<keyword evidence="6 8" id="KW-0472">Membrane</keyword>
<dbReference type="Gene3D" id="1.10.3080.10">
    <property type="entry name" value="Clc chloride channel"/>
    <property type="match status" value="3"/>
</dbReference>
<feature type="transmembrane region" description="Helical" evidence="8">
    <location>
        <begin position="27"/>
        <end position="45"/>
    </location>
</feature>
<feature type="transmembrane region" description="Helical" evidence="8">
    <location>
        <begin position="479"/>
        <end position="503"/>
    </location>
</feature>
<evidence type="ECO:0000313" key="11">
    <source>
        <dbReference type="Proteomes" id="UP001642464"/>
    </source>
</evidence>
<dbReference type="SUPFAM" id="SSF81340">
    <property type="entry name" value="Clc chloride channel"/>
    <property type="match status" value="2"/>
</dbReference>
<feature type="transmembrane region" description="Helical" evidence="8">
    <location>
        <begin position="370"/>
        <end position="392"/>
    </location>
</feature>
<evidence type="ECO:0000256" key="6">
    <source>
        <dbReference type="ARBA" id="ARBA00023136"/>
    </source>
</evidence>
<feature type="transmembrane region" description="Helical" evidence="8">
    <location>
        <begin position="619"/>
        <end position="639"/>
    </location>
</feature>
<reference evidence="10 11" key="1">
    <citation type="submission" date="2024-02" db="EMBL/GenBank/DDBJ databases">
        <authorList>
            <person name="Chen Y."/>
            <person name="Shah S."/>
            <person name="Dougan E. K."/>
            <person name="Thang M."/>
            <person name="Chan C."/>
        </authorList>
    </citation>
    <scope>NUCLEOTIDE SEQUENCE [LARGE SCALE GENOMIC DNA]</scope>
</reference>
<organism evidence="10 11">
    <name type="scientific">Durusdinium trenchii</name>
    <dbReference type="NCBI Taxonomy" id="1381693"/>
    <lineage>
        <taxon>Eukaryota</taxon>
        <taxon>Sar</taxon>
        <taxon>Alveolata</taxon>
        <taxon>Dinophyceae</taxon>
        <taxon>Suessiales</taxon>
        <taxon>Symbiodiniaceae</taxon>
        <taxon>Durusdinium</taxon>
    </lineage>
</organism>
<dbReference type="Gene3D" id="3.10.580.10">
    <property type="entry name" value="CBS-domain"/>
    <property type="match status" value="1"/>
</dbReference>
<dbReference type="PRINTS" id="PR00762">
    <property type="entry name" value="CLCHANNEL"/>
</dbReference>
<evidence type="ECO:0000256" key="1">
    <source>
        <dbReference type="ARBA" id="ARBA00004141"/>
    </source>
</evidence>
<evidence type="ECO:0000256" key="4">
    <source>
        <dbReference type="ARBA" id="ARBA00022989"/>
    </source>
</evidence>
<dbReference type="CDD" id="cd04591">
    <property type="entry name" value="CBS_pair_voltage-gated_CLC_euk_bac"/>
    <property type="match status" value="1"/>
</dbReference>
<dbReference type="SUPFAM" id="SSF54631">
    <property type="entry name" value="CBS-domain pair"/>
    <property type="match status" value="1"/>
</dbReference>
<feature type="transmembrane region" description="Helical" evidence="8">
    <location>
        <begin position="547"/>
        <end position="567"/>
    </location>
</feature>
<gene>
    <name evidence="10" type="ORF">SCF082_LOCUS35238</name>
</gene>